<sequence>MKKIAVMVAAGFVTLVFTATAFAQSKLPSDCNLLTQTVAATAMWRDNGVPLSKAQENVDKVLKQMPSTSEDRANWRNAVSAIYSSKVTSSQVSESLKRDCR</sequence>
<dbReference type="AlphaFoldDB" id="A0A5E4TT54"/>
<name>A0A5E4TT54_9BURK</name>
<feature type="signal peptide" evidence="1">
    <location>
        <begin position="1"/>
        <end position="23"/>
    </location>
</feature>
<proteinExistence type="predicted"/>
<keyword evidence="1" id="KW-0732">Signal</keyword>
<accession>A0A5E4TT54</accession>
<reference evidence="2 3" key="1">
    <citation type="submission" date="2019-08" db="EMBL/GenBank/DDBJ databases">
        <authorList>
            <person name="Peeters C."/>
        </authorList>
    </citation>
    <scope>NUCLEOTIDE SEQUENCE [LARGE SCALE GENOMIC DNA]</scope>
    <source>
        <strain evidence="2 3">LMG 31110</strain>
    </source>
</reference>
<dbReference type="OrthoDB" id="9954892at2"/>
<protein>
    <submittedName>
        <fullName evidence="2">Uncharacterized protein</fullName>
    </submittedName>
</protein>
<dbReference type="RefSeq" id="WP_150690119.1">
    <property type="nucleotide sequence ID" value="NZ_CABPSJ010000002.1"/>
</dbReference>
<dbReference type="Proteomes" id="UP000337189">
    <property type="component" value="Unassembled WGS sequence"/>
</dbReference>
<organism evidence="2 3">
    <name type="scientific">Pandoraea communis</name>
    <dbReference type="NCBI Taxonomy" id="2508297"/>
    <lineage>
        <taxon>Bacteria</taxon>
        <taxon>Pseudomonadati</taxon>
        <taxon>Pseudomonadota</taxon>
        <taxon>Betaproteobacteria</taxon>
        <taxon>Burkholderiales</taxon>
        <taxon>Burkholderiaceae</taxon>
        <taxon>Pandoraea</taxon>
    </lineage>
</organism>
<gene>
    <name evidence="2" type="ORF">PCO31110_01622</name>
</gene>
<evidence type="ECO:0000313" key="3">
    <source>
        <dbReference type="Proteomes" id="UP000337189"/>
    </source>
</evidence>
<evidence type="ECO:0000313" key="2">
    <source>
        <dbReference type="EMBL" id="VVD91065.1"/>
    </source>
</evidence>
<dbReference type="EMBL" id="CABPSJ010000002">
    <property type="protein sequence ID" value="VVD91065.1"/>
    <property type="molecule type" value="Genomic_DNA"/>
</dbReference>
<evidence type="ECO:0000256" key="1">
    <source>
        <dbReference type="SAM" id="SignalP"/>
    </source>
</evidence>
<feature type="chain" id="PRO_5022996993" evidence="1">
    <location>
        <begin position="24"/>
        <end position="101"/>
    </location>
</feature>